<name>B3PML6_META1</name>
<keyword evidence="2" id="KW-0449">Lipoprotein</keyword>
<dbReference type="RefSeq" id="WP_012498225.1">
    <property type="nucleotide sequence ID" value="NC_011025.1"/>
</dbReference>
<dbReference type="NCBIfam" id="NF045850">
    <property type="entry name" value="ABC_Mplas_LP"/>
    <property type="match status" value="1"/>
</dbReference>
<reference evidence="2 3" key="1">
    <citation type="journal article" date="2008" name="Infect. Immun.">
        <title>Genome of Mycoplasma arthritidis.</title>
        <authorList>
            <person name="Dybvig K."/>
            <person name="Zuhua C."/>
            <person name="Lao P."/>
            <person name="Jordan D.S."/>
            <person name="French C.T."/>
            <person name="Tu A.H."/>
            <person name="Loraine A.E."/>
        </authorList>
    </citation>
    <scope>NUCLEOTIDE SEQUENCE [LARGE SCALE GENOMIC DNA]</scope>
    <source>
        <strain evidence="2 3">158L3-1</strain>
    </source>
</reference>
<accession>B3PML6</accession>
<evidence type="ECO:0000256" key="1">
    <source>
        <dbReference type="SAM" id="SignalP"/>
    </source>
</evidence>
<evidence type="ECO:0000313" key="3">
    <source>
        <dbReference type="Proteomes" id="UP000008812"/>
    </source>
</evidence>
<keyword evidence="3" id="KW-1185">Reference proteome</keyword>
<feature type="signal peptide" evidence="1">
    <location>
        <begin position="1"/>
        <end position="21"/>
    </location>
</feature>
<feature type="chain" id="PRO_5002796701" evidence="1">
    <location>
        <begin position="22"/>
        <end position="918"/>
    </location>
</feature>
<gene>
    <name evidence="2" type="ordered locus">MARTH_orf403</name>
</gene>
<dbReference type="HOGENOM" id="CLU_013802_0_0_14"/>
<dbReference type="KEGG" id="mat:MARTH_orf403"/>
<dbReference type="eggNOG" id="ENOG5030MFQ">
    <property type="taxonomic scope" value="Bacteria"/>
</dbReference>
<keyword evidence="1" id="KW-0732">Signal</keyword>
<dbReference type="Proteomes" id="UP000008812">
    <property type="component" value="Chromosome"/>
</dbReference>
<dbReference type="PROSITE" id="PS51257">
    <property type="entry name" value="PROKAR_LIPOPROTEIN"/>
    <property type="match status" value="1"/>
</dbReference>
<dbReference type="AlphaFoldDB" id="B3PML6"/>
<dbReference type="Gene3D" id="3.90.76.10">
    <property type="entry name" value="Dipeptide-binding Protein, Domain 1"/>
    <property type="match status" value="1"/>
</dbReference>
<proteinExistence type="predicted"/>
<sequence length="918" mass="103531">MKNKKSKYLLYALSAATLAMAPTVALVSASCVQSVVSKGEYVYEFNSISSRRGFLHDGSSSYGGYVSNATTQYTSGSLLRAEAIGAHEVSFVGRKQYITKPTFIRKRLELAKQVILTLDDGTVKVYDNDKAEILPEGDITHEGKKYYSSTNVVATSSDSRSINSKQFLEDLKKTKKFQVTIREDVHWVDHAGKKTEYKVQAKDFYYSWLRTALLTTSTRHANGGSEALDKLAKAHLEQNTLRYGTDTEYNNEYLYGVFGIDSSKFYDESSFIQTITSGEASGKQAVTFEKKEGATADFENLINKNLINNGDFFAAPSQYIDDLNEKKTQNILNYTGTSVPDNVDTFKEELEKIKDTKAYKAGVYWYGSAIENTLYAGNYYVSSTAPLTTELVKNTHYWDADWVKDETRLKKIIFKYQQRPQEKEIFSTRTWNLYKQGQLSSIPFSTLTQAQQQEAIRNATKLGLTYRKPENRTRPYWFSLTTPWVRTTDKANAKNFYGFSDAYGKMMWGGTKEELAEDKADSKTYFNGLGLSFRTILNAAINWEFFASQSTGGQGRAWLAKVAEASSIGGSDQVSNPKKPIDFDEKINSLFAIDVNGKKIDFGGTLGKELSLKENSEAIKNKDDITEKIKSAGFAKLKEEMKKVIDKFDQDNPTLKDQDFEYNIFYPYLNPDVNLGNAIDLVIEAAKALNPRIKLKFVFGQSAEDPVFNSYRYKGAVGTVVASWGYDYDSIGSGYDGLSWNGAFIPSLVKIKNDNNANFKEAFPKLSELAEDLAKYEESHKIIGSIPFGDFDKISNKYAPSQIAQLIRVKTKKDGEKYDLERTSDGKAQPYQPGEGKSVTDLYEWSSIFWNTWVKTKTNEHLAELMHEITSFLKVDFQTEIAKSNEEFSKMLIQPGYVAPSIIGEESLPFADWRILKK</sequence>
<dbReference type="STRING" id="243272.MARTH_orf403"/>
<evidence type="ECO:0000313" key="2">
    <source>
        <dbReference type="EMBL" id="ACF07268.1"/>
    </source>
</evidence>
<dbReference type="EMBL" id="CP001047">
    <property type="protein sequence ID" value="ACF07268.1"/>
    <property type="molecule type" value="Genomic_DNA"/>
</dbReference>
<protein>
    <submittedName>
        <fullName evidence="2">Hypothetical lipoprotein</fullName>
    </submittedName>
</protein>
<organism evidence="2 3">
    <name type="scientific">Metamycoplasma arthritidis (strain 158L3-1)</name>
    <name type="common">Mycoplasma arthritidis</name>
    <dbReference type="NCBI Taxonomy" id="243272"/>
    <lineage>
        <taxon>Bacteria</taxon>
        <taxon>Bacillati</taxon>
        <taxon>Mycoplasmatota</taxon>
        <taxon>Mycoplasmoidales</taxon>
        <taxon>Metamycoplasmataceae</taxon>
        <taxon>Metamycoplasma</taxon>
    </lineage>
</organism>